<dbReference type="EMBL" id="CP060139">
    <property type="protein sequence ID" value="QNR23424.1"/>
    <property type="molecule type" value="Genomic_DNA"/>
</dbReference>
<proteinExistence type="predicted"/>
<dbReference type="GO" id="GO:0006654">
    <property type="term" value="P:phosphatidic acid biosynthetic process"/>
    <property type="evidence" value="ECO:0007669"/>
    <property type="project" value="TreeGrafter"/>
</dbReference>
<dbReference type="KEGG" id="chyd:H4K34_13700"/>
<evidence type="ECO:0000313" key="5">
    <source>
        <dbReference type="EMBL" id="QNR23424.1"/>
    </source>
</evidence>
<dbReference type="PANTHER" id="PTHR10434">
    <property type="entry name" value="1-ACYL-SN-GLYCEROL-3-PHOSPHATE ACYLTRANSFERASE"/>
    <property type="match status" value="1"/>
</dbReference>
<evidence type="ECO:0000256" key="2">
    <source>
        <dbReference type="ARBA" id="ARBA00022679"/>
    </source>
</evidence>
<dbReference type="AlphaFoldDB" id="A0A7H0VCH6"/>
<dbReference type="SUPFAM" id="SSF69593">
    <property type="entry name" value="Glycerol-3-phosphate (1)-acyltransferase"/>
    <property type="match status" value="1"/>
</dbReference>
<reference evidence="5 6" key="1">
    <citation type="submission" date="2020-08" db="EMBL/GenBank/DDBJ databases">
        <title>Croceimicrobium hydrocarbonivorans gen. nov., sp. nov., a novel marine bacterium isolated from a bacterial consortium that degrades polyethylene terephthalate.</title>
        <authorList>
            <person name="Liu R."/>
        </authorList>
    </citation>
    <scope>NUCLEOTIDE SEQUENCE [LARGE SCALE GENOMIC DNA]</scope>
    <source>
        <strain evidence="5 6">A20-9</strain>
    </source>
</reference>
<organism evidence="5 6">
    <name type="scientific">Croceimicrobium hydrocarbonivorans</name>
    <dbReference type="NCBI Taxonomy" id="2761580"/>
    <lineage>
        <taxon>Bacteria</taxon>
        <taxon>Pseudomonadati</taxon>
        <taxon>Bacteroidota</taxon>
        <taxon>Flavobacteriia</taxon>
        <taxon>Flavobacteriales</taxon>
        <taxon>Owenweeksiaceae</taxon>
        <taxon>Croceimicrobium</taxon>
    </lineage>
</organism>
<name>A0A7H0VCH6_9FLAO</name>
<comment type="pathway">
    <text evidence="1">Lipid metabolism.</text>
</comment>
<evidence type="ECO:0000256" key="3">
    <source>
        <dbReference type="ARBA" id="ARBA00023315"/>
    </source>
</evidence>
<feature type="domain" description="Phospholipid/glycerol acyltransferase" evidence="4">
    <location>
        <begin position="29"/>
        <end position="137"/>
    </location>
</feature>
<dbReference type="RefSeq" id="WP_210757955.1">
    <property type="nucleotide sequence ID" value="NZ_CP060139.1"/>
</dbReference>
<evidence type="ECO:0000313" key="6">
    <source>
        <dbReference type="Proteomes" id="UP000516305"/>
    </source>
</evidence>
<keyword evidence="2 5" id="KW-0808">Transferase</keyword>
<sequence>MKRSLGKFFFYLAGWKLKANITDEIKHSVMVAAPHTSNWDFPFALAAFWMMGIDLKYFIKNAYTRGLHGLFFRWTGAIGVNQKKHGNLTDYAIRLLKERKMVVLVPAEGTRKKVDKWRTGFYRIAIEAKVPISLGYLDYAKKEAGIRGVFWPSGDFDQDMAHIEAQYRDIGPKFPENYNPKIY</sequence>
<evidence type="ECO:0000256" key="1">
    <source>
        <dbReference type="ARBA" id="ARBA00005189"/>
    </source>
</evidence>
<dbReference type="SMART" id="SM00563">
    <property type="entry name" value="PlsC"/>
    <property type="match status" value="1"/>
</dbReference>
<dbReference type="Proteomes" id="UP000516305">
    <property type="component" value="Chromosome"/>
</dbReference>
<keyword evidence="6" id="KW-1185">Reference proteome</keyword>
<dbReference type="Pfam" id="PF01553">
    <property type="entry name" value="Acyltransferase"/>
    <property type="match status" value="1"/>
</dbReference>
<evidence type="ECO:0000259" key="4">
    <source>
        <dbReference type="SMART" id="SM00563"/>
    </source>
</evidence>
<accession>A0A7H0VCH6</accession>
<gene>
    <name evidence="5" type="ORF">H4K34_13700</name>
</gene>
<dbReference type="GO" id="GO:0003841">
    <property type="term" value="F:1-acylglycerol-3-phosphate O-acyltransferase activity"/>
    <property type="evidence" value="ECO:0007669"/>
    <property type="project" value="TreeGrafter"/>
</dbReference>
<dbReference type="InterPro" id="IPR002123">
    <property type="entry name" value="Plipid/glycerol_acylTrfase"/>
</dbReference>
<dbReference type="PANTHER" id="PTHR10434:SF9">
    <property type="entry name" value="PHOSPHOLIPID_GLYCEROL ACYLTRANSFERASE DOMAIN-CONTAINING PROTEIN"/>
    <property type="match status" value="1"/>
</dbReference>
<keyword evidence="3 5" id="KW-0012">Acyltransferase</keyword>
<protein>
    <submittedName>
        <fullName evidence="5">1-acyl-sn-glycerol-3-phosphate acyltransferase</fullName>
    </submittedName>
</protein>